<evidence type="ECO:0000259" key="1">
    <source>
        <dbReference type="PROSITE" id="PS51186"/>
    </source>
</evidence>
<dbReference type="InterPro" id="IPR016181">
    <property type="entry name" value="Acyl_CoA_acyltransferase"/>
</dbReference>
<dbReference type="InterPro" id="IPR000182">
    <property type="entry name" value="GNAT_dom"/>
</dbReference>
<comment type="caution">
    <text evidence="2">The sequence shown here is derived from an EMBL/GenBank/DDBJ whole genome shotgun (WGS) entry which is preliminary data.</text>
</comment>
<feature type="domain" description="N-acetyltransferase" evidence="1">
    <location>
        <begin position="3"/>
        <end position="143"/>
    </location>
</feature>
<dbReference type="Pfam" id="PF13302">
    <property type="entry name" value="Acetyltransf_3"/>
    <property type="match status" value="1"/>
</dbReference>
<evidence type="ECO:0000313" key="3">
    <source>
        <dbReference type="Proteomes" id="UP000256488"/>
    </source>
</evidence>
<organism evidence="2 3">
    <name type="scientific">Virgibacillus dokdonensis</name>
    <dbReference type="NCBI Taxonomy" id="302167"/>
    <lineage>
        <taxon>Bacteria</taxon>
        <taxon>Bacillati</taxon>
        <taxon>Bacillota</taxon>
        <taxon>Bacilli</taxon>
        <taxon>Bacillales</taxon>
        <taxon>Bacillaceae</taxon>
        <taxon>Virgibacillus</taxon>
    </lineage>
</organism>
<dbReference type="SUPFAM" id="SSF55729">
    <property type="entry name" value="Acyl-CoA N-acyltransferases (Nat)"/>
    <property type="match status" value="1"/>
</dbReference>
<protein>
    <recommendedName>
        <fullName evidence="1">N-acetyltransferase domain-containing protein</fullName>
    </recommendedName>
</protein>
<gene>
    <name evidence="2" type="ORF">CAI16_09995</name>
</gene>
<dbReference type="GO" id="GO:0016747">
    <property type="term" value="F:acyltransferase activity, transferring groups other than amino-acyl groups"/>
    <property type="evidence" value="ECO:0007669"/>
    <property type="project" value="InterPro"/>
</dbReference>
<dbReference type="EMBL" id="NFZX01000018">
    <property type="protein sequence ID" value="RFA34928.1"/>
    <property type="molecule type" value="Genomic_DNA"/>
</dbReference>
<dbReference type="Proteomes" id="UP000256488">
    <property type="component" value="Unassembled WGS sequence"/>
</dbReference>
<sequence length="299" mass="34962">MVKYIRKLQPEDEALFRNMNTGIEDDYVANIFSHLTTGNHRLFGLFLGPDLASVGGYSLFANRFAMLGRVRSHQSYKGKNLSTELMNFVLYEAFHNPSIQWVGANTQENNTPARRVLEKLGLRPRIALYNALAEHVYSLATHKENNWQPVLGVSKKIALLDKYYIKPAGIIPYECYYPLPASLDLITVDQLHNWDFYENKAATRFLILKEDQKKHQYLHIVYPWKDFMNQPGFWETVNPAYERLKAETNADTYIWLDLTKEETASLPNSHPFYLRSPWVLYEIERNMWEKGRGELEEFV</sequence>
<dbReference type="AlphaFoldDB" id="A0A3E0WQ26"/>
<name>A0A3E0WQ26_9BACI</name>
<evidence type="ECO:0000313" key="2">
    <source>
        <dbReference type="EMBL" id="RFA34928.1"/>
    </source>
</evidence>
<accession>A0A3E0WQ26</accession>
<proteinExistence type="predicted"/>
<reference evidence="2 3" key="1">
    <citation type="submission" date="2017-05" db="EMBL/GenBank/DDBJ databases">
        <title>Virgibacillus sp. AK90 isolated from a saltern of Kakinada, India.</title>
        <authorList>
            <person name="Gupta V."/>
            <person name="Sidhu C."/>
            <person name="Korpole S."/>
            <person name="Pinnaka A.K."/>
        </authorList>
    </citation>
    <scope>NUCLEOTIDE SEQUENCE [LARGE SCALE GENOMIC DNA]</scope>
    <source>
        <strain evidence="2 3">AK90</strain>
    </source>
</reference>
<dbReference type="Gene3D" id="3.40.630.30">
    <property type="match status" value="1"/>
</dbReference>
<dbReference type="PROSITE" id="PS51186">
    <property type="entry name" value="GNAT"/>
    <property type="match status" value="1"/>
</dbReference>
<dbReference type="RefSeq" id="WP_258871702.1">
    <property type="nucleotide sequence ID" value="NZ_NFZX01000018.1"/>
</dbReference>